<keyword evidence="2" id="KW-1185">Reference proteome</keyword>
<name>A0A1Q9EQ17_SYMMI</name>
<proteinExistence type="predicted"/>
<dbReference type="Proteomes" id="UP000186817">
    <property type="component" value="Unassembled WGS sequence"/>
</dbReference>
<comment type="caution">
    <text evidence="1">The sequence shown here is derived from an EMBL/GenBank/DDBJ whole genome shotgun (WGS) entry which is preliminary data.</text>
</comment>
<evidence type="ECO:0000313" key="2">
    <source>
        <dbReference type="Proteomes" id="UP000186817"/>
    </source>
</evidence>
<protein>
    <submittedName>
        <fullName evidence="1">Uncharacterized protein</fullName>
    </submittedName>
</protein>
<gene>
    <name evidence="1" type="ORF">AK812_SmicGene6836</name>
</gene>
<evidence type="ECO:0000313" key="1">
    <source>
        <dbReference type="EMBL" id="OLQ09522.1"/>
    </source>
</evidence>
<reference evidence="1 2" key="1">
    <citation type="submission" date="2016-02" db="EMBL/GenBank/DDBJ databases">
        <title>Genome analysis of coral dinoflagellate symbionts highlights evolutionary adaptations to a symbiotic lifestyle.</title>
        <authorList>
            <person name="Aranda M."/>
            <person name="Li Y."/>
            <person name="Liew Y.J."/>
            <person name="Baumgarten S."/>
            <person name="Simakov O."/>
            <person name="Wilson M."/>
            <person name="Piel J."/>
            <person name="Ashoor H."/>
            <person name="Bougouffa S."/>
            <person name="Bajic V.B."/>
            <person name="Ryu T."/>
            <person name="Ravasi T."/>
            <person name="Bayer T."/>
            <person name="Micklem G."/>
            <person name="Kim H."/>
            <person name="Bhak J."/>
            <person name="Lajeunesse T.C."/>
            <person name="Voolstra C.R."/>
        </authorList>
    </citation>
    <scope>NUCLEOTIDE SEQUENCE [LARGE SCALE GENOMIC DNA]</scope>
    <source>
        <strain evidence="1 2">CCMP2467</strain>
    </source>
</reference>
<accession>A0A1Q9EQ17</accession>
<dbReference type="AlphaFoldDB" id="A0A1Q9EQ17"/>
<organism evidence="1 2">
    <name type="scientific">Symbiodinium microadriaticum</name>
    <name type="common">Dinoflagellate</name>
    <name type="synonym">Zooxanthella microadriatica</name>
    <dbReference type="NCBI Taxonomy" id="2951"/>
    <lineage>
        <taxon>Eukaryota</taxon>
        <taxon>Sar</taxon>
        <taxon>Alveolata</taxon>
        <taxon>Dinophyceae</taxon>
        <taxon>Suessiales</taxon>
        <taxon>Symbiodiniaceae</taxon>
        <taxon>Symbiodinium</taxon>
    </lineage>
</organism>
<sequence length="233" mass="25790">MARLMAFTLVRSTWAGAVNSTCLLQHKSNVSLSKSLVLGGSATNGVYQHWYCGSASLDKDDGLRTTWGDLDIKYVNRDDDAFDDTRPPGFSGVDKVELKTQCYNKKGDKFTETTSKGTNLPVGTAGVWQLPAKWLPLGGSAVYCDYRIRVTALWGERKKKWIKGANYGDDFIVVKMTGTTQDVKLDIKKSPSHVKCWGHLVRCRTQALNPTSLPRKSFVNSVPHNLNPPIPLP</sequence>
<dbReference type="OrthoDB" id="409526at2759"/>
<dbReference type="EMBL" id="LSRX01000095">
    <property type="protein sequence ID" value="OLQ09522.1"/>
    <property type="molecule type" value="Genomic_DNA"/>
</dbReference>